<protein>
    <submittedName>
        <fullName evidence="1">Uncharacterized protein</fullName>
    </submittedName>
</protein>
<organism evidence="1 2">
    <name type="scientific">Spirosoma flavum</name>
    <dbReference type="NCBI Taxonomy" id="2048557"/>
    <lineage>
        <taxon>Bacteria</taxon>
        <taxon>Pseudomonadati</taxon>
        <taxon>Bacteroidota</taxon>
        <taxon>Cytophagia</taxon>
        <taxon>Cytophagales</taxon>
        <taxon>Cytophagaceae</taxon>
        <taxon>Spirosoma</taxon>
    </lineage>
</organism>
<gene>
    <name evidence="1" type="ORF">ACFS25_02090</name>
</gene>
<dbReference type="Proteomes" id="UP001597512">
    <property type="component" value="Unassembled WGS sequence"/>
</dbReference>
<dbReference type="EMBL" id="JBHUOM010000001">
    <property type="protein sequence ID" value="MFD2932551.1"/>
    <property type="molecule type" value="Genomic_DNA"/>
</dbReference>
<sequence length="82" mass="9502">MTDRDKQRLDELEEKTAYLLARQDEQDTRMSQIVARLVYIEVCQHRLMKEMGIAPGKIDTIQAAQDDAKTINLTTIPELRLN</sequence>
<name>A0ABW6AAV7_9BACT</name>
<evidence type="ECO:0000313" key="1">
    <source>
        <dbReference type="EMBL" id="MFD2932551.1"/>
    </source>
</evidence>
<accession>A0ABW6AAV7</accession>
<comment type="caution">
    <text evidence="1">The sequence shown here is derived from an EMBL/GenBank/DDBJ whole genome shotgun (WGS) entry which is preliminary data.</text>
</comment>
<keyword evidence="2" id="KW-1185">Reference proteome</keyword>
<proteinExistence type="predicted"/>
<reference evidence="2" key="1">
    <citation type="journal article" date="2019" name="Int. J. Syst. Evol. Microbiol.">
        <title>The Global Catalogue of Microorganisms (GCM) 10K type strain sequencing project: providing services to taxonomists for standard genome sequencing and annotation.</title>
        <authorList>
            <consortium name="The Broad Institute Genomics Platform"/>
            <consortium name="The Broad Institute Genome Sequencing Center for Infectious Disease"/>
            <person name="Wu L."/>
            <person name="Ma J."/>
        </authorList>
    </citation>
    <scope>NUCLEOTIDE SEQUENCE [LARGE SCALE GENOMIC DNA]</scope>
    <source>
        <strain evidence="2">KCTC 52490</strain>
    </source>
</reference>
<evidence type="ECO:0000313" key="2">
    <source>
        <dbReference type="Proteomes" id="UP001597512"/>
    </source>
</evidence>
<dbReference type="RefSeq" id="WP_381496747.1">
    <property type="nucleotide sequence ID" value="NZ_JBHUOM010000001.1"/>
</dbReference>